<comment type="caution">
    <text evidence="2">The sequence shown here is derived from an EMBL/GenBank/DDBJ whole genome shotgun (WGS) entry which is preliminary data.</text>
</comment>
<feature type="region of interest" description="Disordered" evidence="1">
    <location>
        <begin position="80"/>
        <end position="128"/>
    </location>
</feature>
<accession>A0A0D6QB61</accession>
<dbReference type="AlphaFoldDB" id="A0A0D6QB61"/>
<evidence type="ECO:0000256" key="1">
    <source>
        <dbReference type="SAM" id="MobiDB-lite"/>
    </source>
</evidence>
<reference evidence="2 3" key="1">
    <citation type="submission" date="2012-11" db="EMBL/GenBank/DDBJ databases">
        <title>Whole genome sequence of Gluconacetobacter xylinus NBRC 13693.</title>
        <authorList>
            <person name="Azuma Y."/>
            <person name="Higashiura N."/>
            <person name="Hirakawa H."/>
            <person name="Matsushita K."/>
        </authorList>
    </citation>
    <scope>NUCLEOTIDE SEQUENCE [LARGE SCALE GENOMIC DNA]</scope>
    <source>
        <strain evidence="2 3">NBRC 13693</strain>
    </source>
</reference>
<feature type="compositionally biased region" description="Pro residues" evidence="1">
    <location>
        <begin position="80"/>
        <end position="90"/>
    </location>
</feature>
<evidence type="ECO:0000313" key="2">
    <source>
        <dbReference type="EMBL" id="GAO00733.1"/>
    </source>
</evidence>
<organism evidence="2 3">
    <name type="scientific">Komagataeibacter xylinus NBRC 13693</name>
    <dbReference type="NCBI Taxonomy" id="1234668"/>
    <lineage>
        <taxon>Bacteria</taxon>
        <taxon>Pseudomonadati</taxon>
        <taxon>Pseudomonadota</taxon>
        <taxon>Alphaproteobacteria</taxon>
        <taxon>Acetobacterales</taxon>
        <taxon>Acetobacteraceae</taxon>
        <taxon>Komagataeibacter</taxon>
    </lineage>
</organism>
<proteinExistence type="predicted"/>
<gene>
    <name evidence="2" type="ORF">Gxy13693_057_006</name>
</gene>
<name>A0A0D6QB61_KOMXY</name>
<protein>
    <submittedName>
        <fullName evidence="2">Uncharacterized protein</fullName>
    </submittedName>
</protein>
<dbReference type="EMBL" id="BANJ01000057">
    <property type="protein sequence ID" value="GAO00733.1"/>
    <property type="molecule type" value="Genomic_DNA"/>
</dbReference>
<dbReference type="Proteomes" id="UP000032683">
    <property type="component" value="Unassembled WGS sequence"/>
</dbReference>
<sequence length="128" mass="13755">MIRTHGRIWIDLLAWLLMQTGLLAASFPVMAQAQTVMMPPHTAAATSHCMTPAPPVHLAHTHHKQDPCCHVHVSSTDMPAPPVTLLPPQPGAGTQAYLSPPQARLAGGDWLPPMRPPKYRNAQAPSGV</sequence>
<evidence type="ECO:0000313" key="3">
    <source>
        <dbReference type="Proteomes" id="UP000032683"/>
    </source>
</evidence>
<dbReference type="RefSeq" id="WP_048856955.1">
    <property type="nucleotide sequence ID" value="NZ_BANJ01000057.1"/>
</dbReference>